<dbReference type="EMBL" id="BNDZ01000005">
    <property type="protein sequence ID" value="GHI47456.1"/>
    <property type="molecule type" value="Genomic_DNA"/>
</dbReference>
<feature type="signal peptide" evidence="1">
    <location>
        <begin position="1"/>
        <end position="27"/>
    </location>
</feature>
<feature type="chain" id="PRO_5041310178" description="Peptidase inhibitor family I36" evidence="1">
    <location>
        <begin position="28"/>
        <end position="143"/>
    </location>
</feature>
<dbReference type="AlphaFoldDB" id="A0AA37BZ31"/>
<evidence type="ECO:0000313" key="2">
    <source>
        <dbReference type="EMBL" id="GHI47456.1"/>
    </source>
</evidence>
<comment type="caution">
    <text evidence="2">The sequence shown here is derived from an EMBL/GenBank/DDBJ whole genome shotgun (WGS) entry which is preliminary data.</text>
</comment>
<protein>
    <recommendedName>
        <fullName evidence="4">Peptidase inhibitor family I36</fullName>
    </recommendedName>
</protein>
<proteinExistence type="predicted"/>
<name>A0AA37BZ31_9ACTN</name>
<sequence length="143" mass="15331">MSRYRPVVGSFIAAALSCVGVFASASAATADAGTTCGGKDPCMRFFYNSNRAGSYTYFRVNNVPDLAPYTYLASGAGKGQPVKNNGASLSNDTNKAVTVYYNSNYGGACDTVAAFSYVDRLNNTYNDNASFRWGVSESRCYKF</sequence>
<keyword evidence="1" id="KW-0732">Signal</keyword>
<evidence type="ECO:0000313" key="3">
    <source>
        <dbReference type="Proteomes" id="UP001051844"/>
    </source>
</evidence>
<dbReference type="Proteomes" id="UP001051844">
    <property type="component" value="Unassembled WGS sequence"/>
</dbReference>
<accession>A0AA37BZ31</accession>
<evidence type="ECO:0008006" key="4">
    <source>
        <dbReference type="Google" id="ProtNLM"/>
    </source>
</evidence>
<organism evidence="2 3">
    <name type="scientific">Streptomyces albidoflavus</name>
    <dbReference type="NCBI Taxonomy" id="1886"/>
    <lineage>
        <taxon>Bacteria</taxon>
        <taxon>Bacillati</taxon>
        <taxon>Actinomycetota</taxon>
        <taxon>Actinomycetes</taxon>
        <taxon>Kitasatosporales</taxon>
        <taxon>Streptomycetaceae</taxon>
        <taxon>Streptomyces</taxon>
        <taxon>Streptomyces albidoflavus group</taxon>
    </lineage>
</organism>
<evidence type="ECO:0000256" key="1">
    <source>
        <dbReference type="SAM" id="SignalP"/>
    </source>
</evidence>
<dbReference type="Pfam" id="PF03995">
    <property type="entry name" value="Inhibitor_I36"/>
    <property type="match status" value="1"/>
</dbReference>
<reference evidence="2" key="1">
    <citation type="submission" date="2022-09" db="EMBL/GenBank/DDBJ databases">
        <title>Whole genome shotgun sequence of Streptomyces albidoflavus NBRC 12854.</title>
        <authorList>
            <person name="Komaki H."/>
            <person name="Tamura T."/>
        </authorList>
    </citation>
    <scope>NUCLEOTIDE SEQUENCE</scope>
    <source>
        <strain evidence="2">NBRC 12854</strain>
    </source>
</reference>
<gene>
    <name evidence="2" type="ORF">ScoT_36300</name>
</gene>
<dbReference type="PROSITE" id="PS51257">
    <property type="entry name" value="PROKAR_LIPOPROTEIN"/>
    <property type="match status" value="1"/>
</dbReference>